<protein>
    <submittedName>
        <fullName evidence="1">Uncharacterized protein</fullName>
    </submittedName>
</protein>
<dbReference type="EMBL" id="AM473746">
    <property type="protein sequence ID" value="CAN72779.1"/>
    <property type="molecule type" value="Genomic_DNA"/>
</dbReference>
<organism evidence="1">
    <name type="scientific">Vitis vinifera</name>
    <name type="common">Grape</name>
    <dbReference type="NCBI Taxonomy" id="29760"/>
    <lineage>
        <taxon>Eukaryota</taxon>
        <taxon>Viridiplantae</taxon>
        <taxon>Streptophyta</taxon>
        <taxon>Embryophyta</taxon>
        <taxon>Tracheophyta</taxon>
        <taxon>Spermatophyta</taxon>
        <taxon>Magnoliopsida</taxon>
        <taxon>eudicotyledons</taxon>
        <taxon>Gunneridae</taxon>
        <taxon>Pentapetalae</taxon>
        <taxon>rosids</taxon>
        <taxon>Vitales</taxon>
        <taxon>Vitaceae</taxon>
        <taxon>Viteae</taxon>
        <taxon>Vitis</taxon>
    </lineage>
</organism>
<dbReference type="AlphaFoldDB" id="A5BWK1"/>
<reference evidence="1" key="1">
    <citation type="journal article" date="2007" name="PLoS ONE">
        <title>The first genome sequence of an elite grapevine cultivar (Pinot noir Vitis vinifera L.): coping with a highly heterozygous genome.</title>
        <authorList>
            <person name="Velasco R."/>
            <person name="Zharkikh A."/>
            <person name="Troggio M."/>
            <person name="Cartwright D.A."/>
            <person name="Cestaro A."/>
            <person name="Pruss D."/>
            <person name="Pindo M."/>
            <person name="FitzGerald L.M."/>
            <person name="Vezzulli S."/>
            <person name="Reid J."/>
            <person name="Malacarne G."/>
            <person name="Iliev D."/>
            <person name="Coppola G."/>
            <person name="Wardell B."/>
            <person name="Micheletti D."/>
            <person name="Macalma T."/>
            <person name="Facci M."/>
            <person name="Mitchell J.T."/>
            <person name="Perazzolli M."/>
            <person name="Eldredge G."/>
            <person name="Gatto P."/>
            <person name="Oyzerski R."/>
            <person name="Moretto M."/>
            <person name="Gutin N."/>
            <person name="Stefanini M."/>
            <person name="Chen Y."/>
            <person name="Segala C."/>
            <person name="Davenport C."/>
            <person name="Dematte L."/>
            <person name="Mraz A."/>
            <person name="Battilana J."/>
            <person name="Stormo K."/>
            <person name="Costa F."/>
            <person name="Tao Q."/>
            <person name="Si-Ammour A."/>
            <person name="Harkins T."/>
            <person name="Lackey A."/>
            <person name="Perbost C."/>
            <person name="Taillon B."/>
            <person name="Stella A."/>
            <person name="Solovyev V."/>
            <person name="Fawcett J.A."/>
            <person name="Sterck L."/>
            <person name="Vandepoele K."/>
            <person name="Grando S.M."/>
            <person name="Toppo S."/>
            <person name="Moser C."/>
            <person name="Lanchbury J."/>
            <person name="Bogden R."/>
            <person name="Skolnick M."/>
            <person name="Sgaramella V."/>
            <person name="Bhatnagar S.K."/>
            <person name="Fontana P."/>
            <person name="Gutin A."/>
            <person name="Van de Peer Y."/>
            <person name="Salamini F."/>
            <person name="Viola R."/>
        </authorList>
    </citation>
    <scope>NUCLEOTIDE SEQUENCE</scope>
</reference>
<sequence>MKRMKKRIISEYSYSFQVQLLPSPELSQILFLFNLSQLEKFGRELLASDFLFATSRVV</sequence>
<name>A5BWK1_VITVI</name>
<evidence type="ECO:0000313" key="1">
    <source>
        <dbReference type="EMBL" id="CAN72779.1"/>
    </source>
</evidence>
<proteinExistence type="predicted"/>
<gene>
    <name evidence="1" type="ORF">VITISV_020019</name>
</gene>
<accession>A5BWK1</accession>